<dbReference type="Proteomes" id="UP001241747">
    <property type="component" value="Unassembled WGS sequence"/>
</dbReference>
<reference evidence="4 5" key="1">
    <citation type="submission" date="2023-07" db="EMBL/GenBank/DDBJ databases">
        <title>Genomic Encyclopedia of Type Strains, Phase IV (KMG-IV): sequencing the most valuable type-strain genomes for metagenomic binning, comparative biology and taxonomic classification.</title>
        <authorList>
            <person name="Goeker M."/>
        </authorList>
    </citation>
    <scope>NUCLEOTIDE SEQUENCE [LARGE SCALE GENOMIC DNA]</scope>
    <source>
        <strain evidence="4 5">DSM 3770</strain>
    </source>
</reference>
<sequence length="537" mass="57615">MSAILHSSYDSTAGAPEIAMGIAAATANMEPQLAVRVSEAIAGLYRAPSNASVERLLDDGLAANVLLDALDVAMEHTCLRYSKQVFIPGRAAALKTVGRRFASAVAAVESTVAVRALSRKIIEDAHQRDLRNLKNLADTVANVNEVSIELATLTRNTRRTTEGAQSVASAVSELVTSIEEIARSSNEAFGDAQNASHASNEATGAVENLRATTVAISDATDETRKRSIELVAAFDQIADVLKGIDTIAKQTNLLALNATIEAARAGEAGKGFAIVAQEVKALANQTGAATEEIGKRVDGMRLVITRMGEAMARSEEAVAASMQDIEQVSAAVAAIDGTVNTVARSTDAIASVLTQQKIASEEIGARVCQSADLSTDNEKMLMRMASSLQSSNDRFSNSARDWFNADSPVALCEMAKIDHVLFKKHVVDVLMGHAEWHAHEVPDHQHCRLGKWYEAVNIPEIRRLPTFASLVEPHKQVHAAAQLALRHHEERRPDEALQALEALNTASHEVQRILDLLAADLQAHHRAAKGIEPPMLQ</sequence>
<evidence type="ECO:0000313" key="5">
    <source>
        <dbReference type="Proteomes" id="UP001241747"/>
    </source>
</evidence>
<comment type="caution">
    <text evidence="4">The sequence shown here is derived from an EMBL/GenBank/DDBJ whole genome shotgun (WGS) entry which is preliminary data.</text>
</comment>
<organism evidence="4 5">
    <name type="scientific">Xanthobacter agilis</name>
    <dbReference type="NCBI Taxonomy" id="47492"/>
    <lineage>
        <taxon>Bacteria</taxon>
        <taxon>Pseudomonadati</taxon>
        <taxon>Pseudomonadota</taxon>
        <taxon>Alphaproteobacteria</taxon>
        <taxon>Hyphomicrobiales</taxon>
        <taxon>Xanthobacteraceae</taxon>
        <taxon>Xanthobacter</taxon>
    </lineage>
</organism>
<evidence type="ECO:0000313" key="4">
    <source>
        <dbReference type="EMBL" id="MDQ0506751.1"/>
    </source>
</evidence>
<dbReference type="PANTHER" id="PTHR32089">
    <property type="entry name" value="METHYL-ACCEPTING CHEMOTAXIS PROTEIN MCPB"/>
    <property type="match status" value="1"/>
</dbReference>
<evidence type="ECO:0000256" key="1">
    <source>
        <dbReference type="ARBA" id="ARBA00023224"/>
    </source>
</evidence>
<keyword evidence="5" id="KW-1185">Reference proteome</keyword>
<dbReference type="Gene3D" id="1.10.287.950">
    <property type="entry name" value="Methyl-accepting chemotaxis protein"/>
    <property type="match status" value="1"/>
</dbReference>
<dbReference type="PANTHER" id="PTHR32089:SF112">
    <property type="entry name" value="LYSOZYME-LIKE PROTEIN-RELATED"/>
    <property type="match status" value="1"/>
</dbReference>
<dbReference type="InterPro" id="IPR025991">
    <property type="entry name" value="Chemoreceptor_zinc-bind_dom"/>
</dbReference>
<dbReference type="PROSITE" id="PS50111">
    <property type="entry name" value="CHEMOTAXIS_TRANSDUC_2"/>
    <property type="match status" value="1"/>
</dbReference>
<gene>
    <name evidence="4" type="ORF">QOZ94_003565</name>
</gene>
<protein>
    <submittedName>
        <fullName evidence="4">Methyl-accepting chemotaxis protein</fullName>
    </submittedName>
</protein>
<keyword evidence="1 2" id="KW-0807">Transducer</keyword>
<dbReference type="EMBL" id="JAUSVY010000009">
    <property type="protein sequence ID" value="MDQ0506751.1"/>
    <property type="molecule type" value="Genomic_DNA"/>
</dbReference>
<dbReference type="InterPro" id="IPR004089">
    <property type="entry name" value="MCPsignal_dom"/>
</dbReference>
<proteinExistence type="predicted"/>
<dbReference type="SUPFAM" id="SSF58104">
    <property type="entry name" value="Methyl-accepting chemotaxis protein (MCP) signaling domain"/>
    <property type="match status" value="1"/>
</dbReference>
<dbReference type="RefSeq" id="WP_237345415.1">
    <property type="nucleotide sequence ID" value="NZ_JABWGX010000009.1"/>
</dbReference>
<dbReference type="SMART" id="SM00283">
    <property type="entry name" value="MA"/>
    <property type="match status" value="1"/>
</dbReference>
<evidence type="ECO:0000256" key="2">
    <source>
        <dbReference type="PROSITE-ProRule" id="PRU00284"/>
    </source>
</evidence>
<name>A0ABU0LHY0_XANAG</name>
<evidence type="ECO:0000259" key="3">
    <source>
        <dbReference type="PROSITE" id="PS50111"/>
    </source>
</evidence>
<dbReference type="Pfam" id="PF13682">
    <property type="entry name" value="CZB"/>
    <property type="match status" value="1"/>
</dbReference>
<accession>A0ABU0LHY0</accession>
<dbReference type="Pfam" id="PF00015">
    <property type="entry name" value="MCPsignal"/>
    <property type="match status" value="1"/>
</dbReference>
<dbReference type="Gene3D" id="1.20.120.30">
    <property type="entry name" value="Aspartate receptor, ligand-binding domain"/>
    <property type="match status" value="1"/>
</dbReference>
<feature type="domain" description="Methyl-accepting transducer" evidence="3">
    <location>
        <begin position="135"/>
        <end position="371"/>
    </location>
</feature>